<dbReference type="InterPro" id="IPR001806">
    <property type="entry name" value="Small_GTPase"/>
</dbReference>
<dbReference type="Gramene" id="PHT87173">
    <property type="protein sequence ID" value="PHT87173"/>
    <property type="gene ID" value="T459_09279"/>
</dbReference>
<accession>A0A2G2ZYW9</accession>
<dbReference type="GO" id="GO:0005525">
    <property type="term" value="F:GTP binding"/>
    <property type="evidence" value="ECO:0007669"/>
    <property type="project" value="InterPro"/>
</dbReference>
<keyword evidence="2" id="KW-1185">Reference proteome</keyword>
<evidence type="ECO:0000313" key="1">
    <source>
        <dbReference type="EMBL" id="PHT87173.1"/>
    </source>
</evidence>
<dbReference type="EMBL" id="AYRZ02000003">
    <property type="protein sequence ID" value="PHT87173.1"/>
    <property type="molecule type" value="Genomic_DNA"/>
</dbReference>
<comment type="caution">
    <text evidence="1">The sequence shown here is derived from an EMBL/GenBank/DDBJ whole genome shotgun (WGS) entry which is preliminary data.</text>
</comment>
<reference evidence="1 2" key="2">
    <citation type="journal article" date="2017" name="Genome Biol.">
        <title>New reference genome sequences of hot pepper reveal the massive evolution of plant disease-resistance genes by retroduplication.</title>
        <authorList>
            <person name="Kim S."/>
            <person name="Park J."/>
            <person name="Yeom S.I."/>
            <person name="Kim Y.M."/>
            <person name="Seo E."/>
            <person name="Kim K.T."/>
            <person name="Kim M.S."/>
            <person name="Lee J.M."/>
            <person name="Cheong K."/>
            <person name="Shin H.S."/>
            <person name="Kim S.B."/>
            <person name="Han K."/>
            <person name="Lee J."/>
            <person name="Park M."/>
            <person name="Lee H.A."/>
            <person name="Lee H.Y."/>
            <person name="Lee Y."/>
            <person name="Oh S."/>
            <person name="Lee J.H."/>
            <person name="Choi E."/>
            <person name="Choi E."/>
            <person name="Lee S.E."/>
            <person name="Jeon J."/>
            <person name="Kim H."/>
            <person name="Choi G."/>
            <person name="Song H."/>
            <person name="Lee J."/>
            <person name="Lee S.C."/>
            <person name="Kwon J.K."/>
            <person name="Lee H.Y."/>
            <person name="Koo N."/>
            <person name="Hong Y."/>
            <person name="Kim R.W."/>
            <person name="Kang W.H."/>
            <person name="Huh J.H."/>
            <person name="Kang B.C."/>
            <person name="Yang T.J."/>
            <person name="Lee Y.H."/>
            <person name="Bennetzen J.L."/>
            <person name="Choi D."/>
        </authorList>
    </citation>
    <scope>NUCLEOTIDE SEQUENCE [LARGE SCALE GENOMIC DNA]</scope>
    <source>
        <strain evidence="2">cv. CM334</strain>
    </source>
</reference>
<dbReference type="GO" id="GO:0003924">
    <property type="term" value="F:GTPase activity"/>
    <property type="evidence" value="ECO:0007669"/>
    <property type="project" value="InterPro"/>
</dbReference>
<organism evidence="1 2">
    <name type="scientific">Capsicum annuum</name>
    <name type="common">Capsicum pepper</name>
    <dbReference type="NCBI Taxonomy" id="4072"/>
    <lineage>
        <taxon>Eukaryota</taxon>
        <taxon>Viridiplantae</taxon>
        <taxon>Streptophyta</taxon>
        <taxon>Embryophyta</taxon>
        <taxon>Tracheophyta</taxon>
        <taxon>Spermatophyta</taxon>
        <taxon>Magnoliopsida</taxon>
        <taxon>eudicotyledons</taxon>
        <taxon>Gunneridae</taxon>
        <taxon>Pentapetalae</taxon>
        <taxon>asterids</taxon>
        <taxon>lamiids</taxon>
        <taxon>Solanales</taxon>
        <taxon>Solanaceae</taxon>
        <taxon>Solanoideae</taxon>
        <taxon>Capsiceae</taxon>
        <taxon>Capsicum</taxon>
    </lineage>
</organism>
<protein>
    <submittedName>
        <fullName evidence="1">Uncharacterized protein</fullName>
    </submittedName>
</protein>
<sequence>MVRNENKKEMEKSNVLSSITSATTTMELERLVKRPEGKDFATSNKYLFMEVSSRIGENVVAAFGKRAEDRKRKV</sequence>
<dbReference type="Gene3D" id="3.40.50.300">
    <property type="entry name" value="P-loop containing nucleotide triphosphate hydrolases"/>
    <property type="match status" value="1"/>
</dbReference>
<name>A0A2G2ZYW9_CAPAN</name>
<dbReference type="InterPro" id="IPR027417">
    <property type="entry name" value="P-loop_NTPase"/>
</dbReference>
<gene>
    <name evidence="1" type="ORF">T459_09279</name>
</gene>
<dbReference type="Proteomes" id="UP000222542">
    <property type="component" value="Unassembled WGS sequence"/>
</dbReference>
<dbReference type="Pfam" id="PF00071">
    <property type="entry name" value="Ras"/>
    <property type="match status" value="1"/>
</dbReference>
<reference evidence="1 2" key="1">
    <citation type="journal article" date="2014" name="Nat. Genet.">
        <title>Genome sequence of the hot pepper provides insights into the evolution of pungency in Capsicum species.</title>
        <authorList>
            <person name="Kim S."/>
            <person name="Park M."/>
            <person name="Yeom S.I."/>
            <person name="Kim Y.M."/>
            <person name="Lee J.M."/>
            <person name="Lee H.A."/>
            <person name="Seo E."/>
            <person name="Choi J."/>
            <person name="Cheong K."/>
            <person name="Kim K.T."/>
            <person name="Jung K."/>
            <person name="Lee G.W."/>
            <person name="Oh S.K."/>
            <person name="Bae C."/>
            <person name="Kim S.B."/>
            <person name="Lee H.Y."/>
            <person name="Kim S.Y."/>
            <person name="Kim M.S."/>
            <person name="Kang B.C."/>
            <person name="Jo Y.D."/>
            <person name="Yang H.B."/>
            <person name="Jeong H.J."/>
            <person name="Kang W.H."/>
            <person name="Kwon J.K."/>
            <person name="Shin C."/>
            <person name="Lim J.Y."/>
            <person name="Park J.H."/>
            <person name="Huh J.H."/>
            <person name="Kim J.S."/>
            <person name="Kim B.D."/>
            <person name="Cohen O."/>
            <person name="Paran I."/>
            <person name="Suh M.C."/>
            <person name="Lee S.B."/>
            <person name="Kim Y.K."/>
            <person name="Shin Y."/>
            <person name="Noh S.J."/>
            <person name="Park J."/>
            <person name="Seo Y.S."/>
            <person name="Kwon S.Y."/>
            <person name="Kim H.A."/>
            <person name="Park J.M."/>
            <person name="Kim H.J."/>
            <person name="Choi S.B."/>
            <person name="Bosland P.W."/>
            <person name="Reeves G."/>
            <person name="Jo S.H."/>
            <person name="Lee B.W."/>
            <person name="Cho H.T."/>
            <person name="Choi H.S."/>
            <person name="Lee M.S."/>
            <person name="Yu Y."/>
            <person name="Do Choi Y."/>
            <person name="Park B.S."/>
            <person name="van Deynze A."/>
            <person name="Ashrafi H."/>
            <person name="Hill T."/>
            <person name="Kim W.T."/>
            <person name="Pai H.S."/>
            <person name="Ahn H.K."/>
            <person name="Yeam I."/>
            <person name="Giovannoni J.J."/>
            <person name="Rose J.K."/>
            <person name="Sorensen I."/>
            <person name="Lee S.J."/>
            <person name="Kim R.W."/>
            <person name="Choi I.Y."/>
            <person name="Choi B.S."/>
            <person name="Lim J.S."/>
            <person name="Lee Y.H."/>
            <person name="Choi D."/>
        </authorList>
    </citation>
    <scope>NUCLEOTIDE SEQUENCE [LARGE SCALE GENOMIC DNA]</scope>
    <source>
        <strain evidence="2">cv. CM334</strain>
    </source>
</reference>
<dbReference type="AlphaFoldDB" id="A0A2G2ZYW9"/>
<proteinExistence type="predicted"/>
<evidence type="ECO:0000313" key="2">
    <source>
        <dbReference type="Proteomes" id="UP000222542"/>
    </source>
</evidence>